<keyword evidence="2" id="KW-1185">Reference proteome</keyword>
<dbReference type="EMBL" id="CM039438">
    <property type="protein sequence ID" value="KAI4301379.1"/>
    <property type="molecule type" value="Genomic_DNA"/>
</dbReference>
<evidence type="ECO:0000313" key="1">
    <source>
        <dbReference type="EMBL" id="KAI4301379.1"/>
    </source>
</evidence>
<reference evidence="1 2" key="1">
    <citation type="journal article" date="2022" name="DNA Res.">
        <title>Chromosomal-level genome assembly of the orchid tree Bauhinia variegata (Leguminosae; Cercidoideae) supports the allotetraploid origin hypothesis of Bauhinia.</title>
        <authorList>
            <person name="Zhong Y."/>
            <person name="Chen Y."/>
            <person name="Zheng D."/>
            <person name="Pang J."/>
            <person name="Liu Y."/>
            <person name="Luo S."/>
            <person name="Meng S."/>
            <person name="Qian L."/>
            <person name="Wei D."/>
            <person name="Dai S."/>
            <person name="Zhou R."/>
        </authorList>
    </citation>
    <scope>NUCLEOTIDE SEQUENCE [LARGE SCALE GENOMIC DNA]</scope>
    <source>
        <strain evidence="1">BV-YZ2020</strain>
    </source>
</reference>
<protein>
    <submittedName>
        <fullName evidence="1">Uncharacterized protein</fullName>
    </submittedName>
</protein>
<name>A0ACB9KW60_BAUVA</name>
<comment type="caution">
    <text evidence="1">The sequence shown here is derived from an EMBL/GenBank/DDBJ whole genome shotgun (WGS) entry which is preliminary data.</text>
</comment>
<accession>A0ACB9KW60</accession>
<gene>
    <name evidence="1" type="ORF">L6164_034664</name>
</gene>
<proteinExistence type="predicted"/>
<evidence type="ECO:0000313" key="2">
    <source>
        <dbReference type="Proteomes" id="UP000828941"/>
    </source>
</evidence>
<dbReference type="Proteomes" id="UP000828941">
    <property type="component" value="Chromosome 13"/>
</dbReference>
<organism evidence="1 2">
    <name type="scientific">Bauhinia variegata</name>
    <name type="common">Purple orchid tree</name>
    <name type="synonym">Phanera variegata</name>
    <dbReference type="NCBI Taxonomy" id="167791"/>
    <lineage>
        <taxon>Eukaryota</taxon>
        <taxon>Viridiplantae</taxon>
        <taxon>Streptophyta</taxon>
        <taxon>Embryophyta</taxon>
        <taxon>Tracheophyta</taxon>
        <taxon>Spermatophyta</taxon>
        <taxon>Magnoliopsida</taxon>
        <taxon>eudicotyledons</taxon>
        <taxon>Gunneridae</taxon>
        <taxon>Pentapetalae</taxon>
        <taxon>rosids</taxon>
        <taxon>fabids</taxon>
        <taxon>Fabales</taxon>
        <taxon>Fabaceae</taxon>
        <taxon>Cercidoideae</taxon>
        <taxon>Cercideae</taxon>
        <taxon>Bauhiniinae</taxon>
        <taxon>Bauhinia</taxon>
    </lineage>
</organism>
<sequence length="141" mass="15973">MKQLSGVTSIFSNKILKLLSDCTSPNQLRQIQAQLVLQNLYSDTTIAYHFINACQSFGLLNTAFMLCTLLPRPRVFICNSLIRGLSHSRIPHMPLAIYTHMHKNSILPNKYTFPFLFKSLSDSLNSRHSVYSYPCCKIGSS</sequence>